<evidence type="ECO:0000256" key="1">
    <source>
        <dbReference type="SAM" id="Phobius"/>
    </source>
</evidence>
<gene>
    <name evidence="2" type="ORF">LK996_12235</name>
</gene>
<keyword evidence="3" id="KW-1185">Reference proteome</keyword>
<name>A0ABS8JJR6_9GAMM</name>
<keyword evidence="1" id="KW-1133">Transmembrane helix</keyword>
<dbReference type="Proteomes" id="UP001165293">
    <property type="component" value="Unassembled WGS sequence"/>
</dbReference>
<dbReference type="EMBL" id="JAJGAK010000003">
    <property type="protein sequence ID" value="MCC8363842.1"/>
    <property type="molecule type" value="Genomic_DNA"/>
</dbReference>
<dbReference type="RefSeq" id="WP_230527645.1">
    <property type="nucleotide sequence ID" value="NZ_JAJGAK010000003.1"/>
</dbReference>
<reference evidence="2" key="1">
    <citation type="submission" date="2021-10" db="EMBL/GenBank/DDBJ databases">
        <authorList>
            <person name="Lyu M."/>
            <person name="Wang X."/>
            <person name="Meng X."/>
            <person name="Xu K."/>
        </authorList>
    </citation>
    <scope>NUCLEOTIDE SEQUENCE</scope>
    <source>
        <strain evidence="2">A6</strain>
    </source>
</reference>
<proteinExistence type="predicted"/>
<accession>A0ABS8JJR6</accession>
<keyword evidence="1" id="KW-0472">Membrane</keyword>
<evidence type="ECO:0008006" key="4">
    <source>
        <dbReference type="Google" id="ProtNLM"/>
    </source>
</evidence>
<organism evidence="2 3">
    <name type="scientific">Noviluteimonas lactosilytica</name>
    <dbReference type="NCBI Taxonomy" id="2888523"/>
    <lineage>
        <taxon>Bacteria</taxon>
        <taxon>Pseudomonadati</taxon>
        <taxon>Pseudomonadota</taxon>
        <taxon>Gammaproteobacteria</taxon>
        <taxon>Lysobacterales</taxon>
        <taxon>Lysobacteraceae</taxon>
        <taxon>Noviluteimonas</taxon>
    </lineage>
</organism>
<sequence length="157" mass="16970">MSTTVTTPGETFGSGDYAIHVPSQTVHNIGLMEERRNHLIIASVVTVAGVFLLGFGSVARPAEPQGDLKACPVCAEMIQAAALKCRYCQTDLPESFHAPKDAQAARPPRAPARLTKSQLSDMEQLGITHVDGYFHYSDYVYDSLSQAIIHAKAAQRA</sequence>
<evidence type="ECO:0000313" key="2">
    <source>
        <dbReference type="EMBL" id="MCC8363842.1"/>
    </source>
</evidence>
<comment type="caution">
    <text evidence="2">The sequence shown here is derived from an EMBL/GenBank/DDBJ whole genome shotgun (WGS) entry which is preliminary data.</text>
</comment>
<feature type="transmembrane region" description="Helical" evidence="1">
    <location>
        <begin position="39"/>
        <end position="59"/>
    </location>
</feature>
<protein>
    <recommendedName>
        <fullName evidence="4">Zinc ribbon domain-containing protein</fullName>
    </recommendedName>
</protein>
<evidence type="ECO:0000313" key="3">
    <source>
        <dbReference type="Proteomes" id="UP001165293"/>
    </source>
</evidence>
<keyword evidence="1" id="KW-0812">Transmembrane</keyword>